<keyword evidence="6" id="KW-0547">Nucleotide-binding</keyword>
<dbReference type="Gene3D" id="1.20.1560.10">
    <property type="entry name" value="ABC transporter type 1, transmembrane domain"/>
    <property type="match status" value="2"/>
</dbReference>
<dbReference type="InterPro" id="IPR003593">
    <property type="entry name" value="AAA+_ATPase"/>
</dbReference>
<dbReference type="CDD" id="cd18577">
    <property type="entry name" value="ABC_6TM_Pgp_ABCB1_D1_like"/>
    <property type="match status" value="1"/>
</dbReference>
<evidence type="ECO:0000256" key="2">
    <source>
        <dbReference type="ARBA" id="ARBA00007577"/>
    </source>
</evidence>
<dbReference type="InterPro" id="IPR017871">
    <property type="entry name" value="ABC_transporter-like_CS"/>
</dbReference>
<dbReference type="PROSITE" id="PS50893">
    <property type="entry name" value="ABC_TRANSPORTER_2"/>
    <property type="match status" value="1"/>
</dbReference>
<dbReference type="InterPro" id="IPR036640">
    <property type="entry name" value="ABC1_TM_sf"/>
</dbReference>
<keyword evidence="14" id="KW-1185">Reference proteome</keyword>
<dbReference type="GO" id="GO:0016887">
    <property type="term" value="F:ATP hydrolysis activity"/>
    <property type="evidence" value="ECO:0007669"/>
    <property type="project" value="InterPro"/>
</dbReference>
<evidence type="ECO:0000259" key="12">
    <source>
        <dbReference type="PROSITE" id="PS50929"/>
    </source>
</evidence>
<dbReference type="RefSeq" id="XP_044542849.1">
    <property type="nucleotide sequence ID" value="XM_044687677.1"/>
</dbReference>
<sequence length="663" mass="72869">MSEHQATKQFVPLATTVEDQEKFQALVKTKSFSNSALGGTLTHTNSGLKDLASDDSANPLLPNHVLPPPTQLPFASSLNREYEPVSELLKRRRFDDDALQQIKDPQEPELKGRHNFKILRVFSVEWFLIFIGCLGCIVSGVMPLVFYLLFGYFVDDAIEFAKSAITEQRLKDKIFIYTMGFVAIGVAQGISQFTSGLMFSWAGDRIAIRLRRAYFNALISMEIGFFDIKPLGQLTAPLFEDVSKIQDAFTLRIGTMITQFSTAISVVVVCTKLIEVFSNRINKATNTAAGIANEVAGCIKTVRSMAGDKRERARFAKALASAPFSIFGKALAMGISIGNSYLFINCFFGLTFWFGANLIIEGDATLGEVVQVFGIMLLAILVQCQSKELLKVLQRVPAIVEKEGGIKLDKVQGEITVEGIEFAYPSRPHITVLKDFNLKIKAGKSLALVGGSGSGKSTIIGLLERFYVPQKGRVLLDGVDISEMDTEWLHKVIGIVTQEPVLFQGTIKENIAYSIGGLPRKESSELQQRIEEAAKAANAHNFIKELPNGYNTKLGEKGVSLSGGQKQRIAIARAILQNPQILLLDEATSALDAESESLVQEALDRLMKGRTTICVAHRLATIKNSDEIVVMDHGRIIERGTHDSLVRIPNGAYRGLAEKQSMI</sequence>
<protein>
    <submittedName>
        <fullName evidence="13">Uncharacterized protein</fullName>
    </submittedName>
</protein>
<evidence type="ECO:0000256" key="8">
    <source>
        <dbReference type="ARBA" id="ARBA00022989"/>
    </source>
</evidence>
<dbReference type="GeneID" id="68104418"/>
<evidence type="ECO:0000256" key="10">
    <source>
        <dbReference type="SAM" id="Phobius"/>
    </source>
</evidence>
<dbReference type="PANTHER" id="PTHR43394">
    <property type="entry name" value="ATP-DEPENDENT PERMEASE MDL1, MITOCHONDRIAL"/>
    <property type="match status" value="1"/>
</dbReference>
<evidence type="ECO:0000256" key="7">
    <source>
        <dbReference type="ARBA" id="ARBA00022840"/>
    </source>
</evidence>
<feature type="transmembrane region" description="Helical" evidence="10">
    <location>
        <begin position="341"/>
        <end position="360"/>
    </location>
</feature>
<dbReference type="GO" id="GO:0016020">
    <property type="term" value="C:membrane"/>
    <property type="evidence" value="ECO:0007669"/>
    <property type="project" value="UniProtKB-SubCell"/>
</dbReference>
<dbReference type="PROSITE" id="PS50929">
    <property type="entry name" value="ABC_TM1F"/>
    <property type="match status" value="1"/>
</dbReference>
<dbReference type="GO" id="GO:0005524">
    <property type="term" value="F:ATP binding"/>
    <property type="evidence" value="ECO:0007669"/>
    <property type="project" value="UniProtKB-KW"/>
</dbReference>
<evidence type="ECO:0000313" key="13">
    <source>
        <dbReference type="EMBL" id="KAG2373675.1"/>
    </source>
</evidence>
<dbReference type="Proteomes" id="UP000816034">
    <property type="component" value="Unassembled WGS sequence"/>
</dbReference>
<keyword evidence="9 10" id="KW-0472">Membrane</keyword>
<keyword evidence="7" id="KW-0067">ATP-binding</keyword>
<proteinExistence type="inferred from homology"/>
<dbReference type="InterPro" id="IPR027417">
    <property type="entry name" value="P-loop_NTPase"/>
</dbReference>
<dbReference type="InterPro" id="IPR011527">
    <property type="entry name" value="ABC1_TM_dom"/>
</dbReference>
<dbReference type="SMART" id="SM00382">
    <property type="entry name" value="AAA"/>
    <property type="match status" value="1"/>
</dbReference>
<dbReference type="GO" id="GO:0140359">
    <property type="term" value="F:ABC-type transporter activity"/>
    <property type="evidence" value="ECO:0007669"/>
    <property type="project" value="InterPro"/>
</dbReference>
<evidence type="ECO:0000313" key="14">
    <source>
        <dbReference type="Proteomes" id="UP000816034"/>
    </source>
</evidence>
<keyword evidence="8 10" id="KW-1133">Transmembrane helix</keyword>
<dbReference type="InterPro" id="IPR039421">
    <property type="entry name" value="Type_1_exporter"/>
</dbReference>
<comment type="similarity">
    <text evidence="2">Belongs to the ABC transporter superfamily. ABCB family. Multidrug resistance exporter (TC 3.A.1.201) subfamily.</text>
</comment>
<feature type="transmembrane region" description="Helical" evidence="10">
    <location>
        <begin position="126"/>
        <end position="154"/>
    </location>
</feature>
<dbReference type="Pfam" id="PF00664">
    <property type="entry name" value="ABC_membrane"/>
    <property type="match status" value="1"/>
</dbReference>
<dbReference type="Pfam" id="PF00005">
    <property type="entry name" value="ABC_tran"/>
    <property type="match status" value="1"/>
</dbReference>
<gene>
    <name evidence="13" type="ORF">C9374_011964</name>
</gene>
<dbReference type="SUPFAM" id="SSF90123">
    <property type="entry name" value="ABC transporter transmembrane region"/>
    <property type="match status" value="1"/>
</dbReference>
<name>A0AA88GDZ8_NAELO</name>
<dbReference type="FunFam" id="3.40.50.300:FF:000251">
    <property type="entry name" value="ABC transporter B family member 19"/>
    <property type="match status" value="1"/>
</dbReference>
<keyword evidence="3" id="KW-0813">Transport</keyword>
<evidence type="ECO:0000256" key="9">
    <source>
        <dbReference type="ARBA" id="ARBA00023136"/>
    </source>
</evidence>
<comment type="subcellular location">
    <subcellularLocation>
        <location evidence="1">Membrane</location>
        <topology evidence="1">Multi-pass membrane protein</topology>
    </subcellularLocation>
</comment>
<evidence type="ECO:0000256" key="3">
    <source>
        <dbReference type="ARBA" id="ARBA00022448"/>
    </source>
</evidence>
<evidence type="ECO:0000256" key="5">
    <source>
        <dbReference type="ARBA" id="ARBA00022737"/>
    </source>
</evidence>
<keyword evidence="4 10" id="KW-0812">Transmembrane</keyword>
<dbReference type="SUPFAM" id="SSF52540">
    <property type="entry name" value="P-loop containing nucleoside triphosphate hydrolases"/>
    <property type="match status" value="1"/>
</dbReference>
<evidence type="ECO:0000259" key="11">
    <source>
        <dbReference type="PROSITE" id="PS50893"/>
    </source>
</evidence>
<comment type="caution">
    <text evidence="13">The sequence shown here is derived from an EMBL/GenBank/DDBJ whole genome shotgun (WGS) entry which is preliminary data.</text>
</comment>
<feature type="domain" description="ABC transmembrane type-1" evidence="12">
    <location>
        <begin position="130"/>
        <end position="380"/>
    </location>
</feature>
<reference evidence="13 14" key="1">
    <citation type="journal article" date="2018" name="BMC Genomics">
        <title>The genome of Naegleria lovaniensis, the basis for a comparative approach to unravel pathogenicity factors of the human pathogenic amoeba N. fowleri.</title>
        <authorList>
            <person name="Liechti N."/>
            <person name="Schurch N."/>
            <person name="Bruggmann R."/>
            <person name="Wittwer M."/>
        </authorList>
    </citation>
    <scope>NUCLEOTIDE SEQUENCE [LARGE SCALE GENOMIC DNA]</scope>
    <source>
        <strain evidence="13 14">ATCC 30569</strain>
    </source>
</reference>
<dbReference type="AlphaFoldDB" id="A0AA88GDZ8"/>
<keyword evidence="5" id="KW-0677">Repeat</keyword>
<dbReference type="PROSITE" id="PS00211">
    <property type="entry name" value="ABC_TRANSPORTER_1"/>
    <property type="match status" value="1"/>
</dbReference>
<dbReference type="Gene3D" id="3.40.50.300">
    <property type="entry name" value="P-loop containing nucleotide triphosphate hydrolases"/>
    <property type="match status" value="1"/>
</dbReference>
<organism evidence="13 14">
    <name type="scientific">Naegleria lovaniensis</name>
    <name type="common">Amoeba</name>
    <dbReference type="NCBI Taxonomy" id="51637"/>
    <lineage>
        <taxon>Eukaryota</taxon>
        <taxon>Discoba</taxon>
        <taxon>Heterolobosea</taxon>
        <taxon>Tetramitia</taxon>
        <taxon>Eutetramitia</taxon>
        <taxon>Vahlkampfiidae</taxon>
        <taxon>Naegleria</taxon>
    </lineage>
</organism>
<feature type="transmembrane region" description="Helical" evidence="10">
    <location>
        <begin position="174"/>
        <end position="201"/>
    </location>
</feature>
<accession>A0AA88GDZ8</accession>
<evidence type="ECO:0000256" key="4">
    <source>
        <dbReference type="ARBA" id="ARBA00022692"/>
    </source>
</evidence>
<feature type="transmembrane region" description="Helical" evidence="10">
    <location>
        <begin position="366"/>
        <end position="384"/>
    </location>
</feature>
<dbReference type="EMBL" id="PYSW02000052">
    <property type="protein sequence ID" value="KAG2373675.1"/>
    <property type="molecule type" value="Genomic_DNA"/>
</dbReference>
<evidence type="ECO:0000256" key="6">
    <source>
        <dbReference type="ARBA" id="ARBA00022741"/>
    </source>
</evidence>
<feature type="domain" description="ABC transporter" evidence="11">
    <location>
        <begin position="415"/>
        <end position="658"/>
    </location>
</feature>
<dbReference type="PANTHER" id="PTHR43394:SF11">
    <property type="entry name" value="ATP-BINDING CASSETTE TRANSPORTER"/>
    <property type="match status" value="1"/>
</dbReference>
<evidence type="ECO:0000256" key="1">
    <source>
        <dbReference type="ARBA" id="ARBA00004141"/>
    </source>
</evidence>
<dbReference type="InterPro" id="IPR003439">
    <property type="entry name" value="ABC_transporter-like_ATP-bd"/>
</dbReference>
<dbReference type="CDD" id="cd03249">
    <property type="entry name" value="ABC_MTABC3_MDL1_MDL2"/>
    <property type="match status" value="1"/>
</dbReference>